<dbReference type="GO" id="GO:0042612">
    <property type="term" value="C:MHC class I protein complex"/>
    <property type="evidence" value="ECO:0007669"/>
    <property type="project" value="UniProtKB-KW"/>
</dbReference>
<keyword evidence="6 10" id="KW-1133">Transmembrane helix</keyword>
<evidence type="ECO:0000256" key="1">
    <source>
        <dbReference type="ARBA" id="ARBA00004479"/>
    </source>
</evidence>
<organism evidence="11 12">
    <name type="scientific">Hirundo rustica rustica</name>
    <dbReference type="NCBI Taxonomy" id="333673"/>
    <lineage>
        <taxon>Eukaryota</taxon>
        <taxon>Metazoa</taxon>
        <taxon>Chordata</taxon>
        <taxon>Craniata</taxon>
        <taxon>Vertebrata</taxon>
        <taxon>Euteleostomi</taxon>
        <taxon>Archelosauria</taxon>
        <taxon>Archosauria</taxon>
        <taxon>Dinosauria</taxon>
        <taxon>Saurischia</taxon>
        <taxon>Theropoda</taxon>
        <taxon>Coelurosauria</taxon>
        <taxon>Aves</taxon>
        <taxon>Neognathae</taxon>
        <taxon>Neoaves</taxon>
        <taxon>Telluraves</taxon>
        <taxon>Australaves</taxon>
        <taxon>Passeriformes</taxon>
        <taxon>Sylvioidea</taxon>
        <taxon>Hirundinidae</taxon>
        <taxon>Hirundo</taxon>
    </lineage>
</organism>
<evidence type="ECO:0000256" key="6">
    <source>
        <dbReference type="ARBA" id="ARBA00022989"/>
    </source>
</evidence>
<dbReference type="SUPFAM" id="SSF48726">
    <property type="entry name" value="Immunoglobulin"/>
    <property type="match status" value="1"/>
</dbReference>
<dbReference type="InterPro" id="IPR036179">
    <property type="entry name" value="Ig-like_dom_sf"/>
</dbReference>
<dbReference type="AlphaFoldDB" id="A0A3M0JBU2"/>
<comment type="caution">
    <text evidence="11">The sequence shown here is derived from an EMBL/GenBank/DDBJ whole genome shotgun (WGS) entry which is preliminary data.</text>
</comment>
<keyword evidence="12" id="KW-1185">Reference proteome</keyword>
<evidence type="ECO:0000256" key="5">
    <source>
        <dbReference type="ARBA" id="ARBA00022859"/>
    </source>
</evidence>
<evidence type="ECO:0000313" key="11">
    <source>
        <dbReference type="EMBL" id="RMB96269.1"/>
    </source>
</evidence>
<gene>
    <name evidence="11" type="ORF">DUI87_27332</name>
</gene>
<dbReference type="STRING" id="333673.A0A3M0JBU2"/>
<dbReference type="GO" id="GO:0005615">
    <property type="term" value="C:extracellular space"/>
    <property type="evidence" value="ECO:0007669"/>
    <property type="project" value="TreeGrafter"/>
</dbReference>
<dbReference type="PANTHER" id="PTHR16675">
    <property type="entry name" value="MHC CLASS I-RELATED"/>
    <property type="match status" value="1"/>
</dbReference>
<accession>A0A3M0JBU2</accession>
<keyword evidence="2" id="KW-0490">MHC I</keyword>
<dbReference type="OrthoDB" id="8936120at2759"/>
<evidence type="ECO:0000256" key="7">
    <source>
        <dbReference type="ARBA" id="ARBA00023136"/>
    </source>
</evidence>
<dbReference type="Proteomes" id="UP000269221">
    <property type="component" value="Unassembled WGS sequence"/>
</dbReference>
<evidence type="ECO:0000256" key="3">
    <source>
        <dbReference type="ARBA" id="ARBA00022692"/>
    </source>
</evidence>
<evidence type="ECO:0000256" key="9">
    <source>
        <dbReference type="ARBA" id="ARBA00023180"/>
    </source>
</evidence>
<dbReference type="InterPro" id="IPR050208">
    <property type="entry name" value="MHC_class-I_related"/>
</dbReference>
<dbReference type="Gene3D" id="2.60.40.10">
    <property type="entry name" value="Immunoglobulins"/>
    <property type="match status" value="1"/>
</dbReference>
<feature type="transmembrane region" description="Helical" evidence="10">
    <location>
        <begin position="147"/>
        <end position="170"/>
    </location>
</feature>
<dbReference type="GO" id="GO:0009897">
    <property type="term" value="C:external side of plasma membrane"/>
    <property type="evidence" value="ECO:0007669"/>
    <property type="project" value="TreeGrafter"/>
</dbReference>
<keyword evidence="4" id="KW-0732">Signal</keyword>
<evidence type="ECO:0000256" key="8">
    <source>
        <dbReference type="ARBA" id="ARBA00023157"/>
    </source>
</evidence>
<name>A0A3M0JBU2_HIRRU</name>
<protein>
    <submittedName>
        <fullName evidence="11">Uncharacterized protein</fullName>
    </submittedName>
</protein>
<evidence type="ECO:0000256" key="10">
    <source>
        <dbReference type="SAM" id="Phobius"/>
    </source>
</evidence>
<sequence length="198" mass="22383">MPGNLSSCKQPPNNWRLWVQRNNWRLWVDRNNWRPWEWAETPCHVYRCSPSTIGISWMKGMKSGIVPNSDSTFHTWARIEALPEEREQHRGPVEHPGMSESRIFSWGEAGNVECGNWEFGNVEQWDGGSPPLLTLLCFPEPESSGNLTLVVTVSVIAAIVVILLIGFSIWRLQSSSPQTHSGGHPVLPPLPRLLEMPP</sequence>
<dbReference type="PANTHER" id="PTHR16675:SF242">
    <property type="entry name" value="MAJOR HISTOCOMPATIBILITY COMPLEX CLASS I-RELATED GENE PROTEIN"/>
    <property type="match status" value="1"/>
</dbReference>
<dbReference type="EMBL" id="QRBI01000178">
    <property type="protein sequence ID" value="RMB96269.1"/>
    <property type="molecule type" value="Genomic_DNA"/>
</dbReference>
<keyword evidence="7 10" id="KW-0472">Membrane</keyword>
<dbReference type="GO" id="GO:0002474">
    <property type="term" value="P:antigen processing and presentation of peptide antigen via MHC class I"/>
    <property type="evidence" value="ECO:0007669"/>
    <property type="project" value="UniProtKB-KW"/>
</dbReference>
<keyword evidence="3 10" id="KW-0812">Transmembrane</keyword>
<evidence type="ECO:0000256" key="4">
    <source>
        <dbReference type="ARBA" id="ARBA00022729"/>
    </source>
</evidence>
<reference evidence="11 12" key="1">
    <citation type="submission" date="2018-07" db="EMBL/GenBank/DDBJ databases">
        <title>A high quality draft genome assembly of the barn swallow (H. rustica rustica).</title>
        <authorList>
            <person name="Formenti G."/>
            <person name="Chiara M."/>
            <person name="Poveda L."/>
            <person name="Francoijs K.-J."/>
            <person name="Bonisoli-Alquati A."/>
            <person name="Canova L."/>
            <person name="Gianfranceschi L."/>
            <person name="Horner D.S."/>
            <person name="Saino N."/>
        </authorList>
    </citation>
    <scope>NUCLEOTIDE SEQUENCE [LARGE SCALE GENOMIC DNA]</scope>
    <source>
        <strain evidence="11">Chelidonia</strain>
        <tissue evidence="11">Blood</tissue>
    </source>
</reference>
<evidence type="ECO:0000256" key="2">
    <source>
        <dbReference type="ARBA" id="ARBA00022451"/>
    </source>
</evidence>
<comment type="subcellular location">
    <subcellularLocation>
        <location evidence="1">Membrane</location>
        <topology evidence="1">Single-pass type I membrane protein</topology>
    </subcellularLocation>
</comment>
<dbReference type="InterPro" id="IPR013783">
    <property type="entry name" value="Ig-like_fold"/>
</dbReference>
<keyword evidence="9" id="KW-0325">Glycoprotein</keyword>
<keyword evidence="5" id="KW-0391">Immunity</keyword>
<proteinExistence type="predicted"/>
<evidence type="ECO:0000313" key="12">
    <source>
        <dbReference type="Proteomes" id="UP000269221"/>
    </source>
</evidence>
<dbReference type="GO" id="GO:0006955">
    <property type="term" value="P:immune response"/>
    <property type="evidence" value="ECO:0007669"/>
    <property type="project" value="TreeGrafter"/>
</dbReference>
<keyword evidence="8" id="KW-1015">Disulfide bond</keyword>